<evidence type="ECO:0008006" key="4">
    <source>
        <dbReference type="Google" id="ProtNLM"/>
    </source>
</evidence>
<name>W2JUW1_PHYNI</name>
<organism evidence="2 3">
    <name type="scientific">Phytophthora nicotianae</name>
    <name type="common">Potato buckeye rot agent</name>
    <name type="synonym">Phytophthora parasitica</name>
    <dbReference type="NCBI Taxonomy" id="4792"/>
    <lineage>
        <taxon>Eukaryota</taxon>
        <taxon>Sar</taxon>
        <taxon>Stramenopiles</taxon>
        <taxon>Oomycota</taxon>
        <taxon>Peronosporomycetes</taxon>
        <taxon>Peronosporales</taxon>
        <taxon>Peronosporaceae</taxon>
        <taxon>Phytophthora</taxon>
    </lineage>
</organism>
<evidence type="ECO:0000313" key="3">
    <source>
        <dbReference type="Proteomes" id="UP000053864"/>
    </source>
</evidence>
<dbReference type="Proteomes" id="UP000053864">
    <property type="component" value="Unassembled WGS sequence"/>
</dbReference>
<keyword evidence="1" id="KW-0732">Signal</keyword>
<proteinExistence type="predicted"/>
<reference evidence="2 3" key="1">
    <citation type="submission" date="2013-11" db="EMBL/GenBank/DDBJ databases">
        <title>The Genome Sequence of Phytophthora parasitica CJ05E6.</title>
        <authorList>
            <consortium name="The Broad Institute Genomics Platform"/>
            <person name="Russ C."/>
            <person name="Tyler B."/>
            <person name="Panabieres F."/>
            <person name="Shan W."/>
            <person name="Tripathy S."/>
            <person name="Grunwald N."/>
            <person name="Machado M."/>
            <person name="Johnson C.S."/>
            <person name="Arredondo F."/>
            <person name="Hong C."/>
            <person name="Coffey M."/>
            <person name="Young S.K."/>
            <person name="Zeng Q."/>
            <person name="Gargeya S."/>
            <person name="Fitzgerald M."/>
            <person name="Abouelleil A."/>
            <person name="Alvarado L."/>
            <person name="Chapman S.B."/>
            <person name="Gainer-Dewar J."/>
            <person name="Goldberg J."/>
            <person name="Griggs A."/>
            <person name="Gujja S."/>
            <person name="Hansen M."/>
            <person name="Howarth C."/>
            <person name="Imamovic A."/>
            <person name="Ireland A."/>
            <person name="Larimer J."/>
            <person name="McCowan C."/>
            <person name="Murphy C."/>
            <person name="Pearson M."/>
            <person name="Poon T.W."/>
            <person name="Priest M."/>
            <person name="Roberts A."/>
            <person name="Saif S."/>
            <person name="Shea T."/>
            <person name="Sykes S."/>
            <person name="Wortman J."/>
            <person name="Nusbaum C."/>
            <person name="Birren B."/>
        </authorList>
    </citation>
    <scope>NUCLEOTIDE SEQUENCE [LARGE SCALE GENOMIC DNA]</scope>
    <source>
        <strain evidence="2 3">CJ05E6</strain>
    </source>
</reference>
<gene>
    <name evidence="2" type="ORF">L916_00551</name>
</gene>
<evidence type="ECO:0000256" key="1">
    <source>
        <dbReference type="SAM" id="SignalP"/>
    </source>
</evidence>
<feature type="chain" id="PRO_5004819230" description="RxLR effector protein" evidence="1">
    <location>
        <begin position="21"/>
        <end position="195"/>
    </location>
</feature>
<accession>W2JUW1</accession>
<evidence type="ECO:0000313" key="2">
    <source>
        <dbReference type="EMBL" id="ETL50170.1"/>
    </source>
</evidence>
<dbReference type="EMBL" id="KI670466">
    <property type="protein sequence ID" value="ETL50170.1"/>
    <property type="molecule type" value="Genomic_DNA"/>
</dbReference>
<protein>
    <recommendedName>
        <fullName evidence="4">RxLR effector protein</fullName>
    </recommendedName>
</protein>
<feature type="signal peptide" evidence="1">
    <location>
        <begin position="1"/>
        <end position="20"/>
    </location>
</feature>
<dbReference type="AlphaFoldDB" id="W2JUW1"/>
<dbReference type="VEuPathDB" id="FungiDB:PPTG_20749"/>
<sequence length="195" mass="21700">MHMLFTVLLLIGVFQVGVNAVSIPQFHAKPVKIGGYLSPDKEESTVPRKLRLTSEERANTLGLSKLADLGMKISKLRKMDIKLADKIVIWAGRNPEYLFKNLEVKPGAMFDEGRSSQVCDAQSRDSIAISKNNPDLKDFAVAVENYQFKVWVSRKETPESIATLFGIQNQGLLPKQKALGNEILKGFTHAFEVAI</sequence>